<feature type="compositionally biased region" description="Gly residues" evidence="2">
    <location>
        <begin position="35"/>
        <end position="44"/>
    </location>
</feature>
<dbReference type="OrthoDB" id="266844at2759"/>
<feature type="region of interest" description="Disordered" evidence="2">
    <location>
        <begin position="85"/>
        <end position="243"/>
    </location>
</feature>
<name>A0A836HW84_9TRYP</name>
<feature type="region of interest" description="Disordered" evidence="2">
    <location>
        <begin position="1061"/>
        <end position="1092"/>
    </location>
</feature>
<dbReference type="Proteomes" id="UP000673552">
    <property type="component" value="Chromosome 13"/>
</dbReference>
<feature type="compositionally biased region" description="Low complexity" evidence="2">
    <location>
        <begin position="156"/>
        <end position="176"/>
    </location>
</feature>
<feature type="region of interest" description="Disordered" evidence="2">
    <location>
        <begin position="590"/>
        <end position="637"/>
    </location>
</feature>
<keyword evidence="1" id="KW-0175">Coiled coil</keyword>
<accession>A0A836HW84</accession>
<keyword evidence="4" id="KW-1185">Reference proteome</keyword>
<dbReference type="GeneID" id="92515816"/>
<feature type="coiled-coil region" evidence="1">
    <location>
        <begin position="246"/>
        <end position="312"/>
    </location>
</feature>
<reference evidence="3 4" key="1">
    <citation type="submission" date="2021-03" db="EMBL/GenBank/DDBJ databases">
        <title>Leishmania (Mundinia) martiniquensis Genome sequencing and assembly.</title>
        <authorList>
            <person name="Almutairi H."/>
            <person name="Gatherer D."/>
        </authorList>
    </citation>
    <scope>NUCLEOTIDE SEQUENCE [LARGE SCALE GENOMIC DNA]</scope>
    <source>
        <strain evidence="3">LSCM1</strain>
    </source>
</reference>
<protein>
    <submittedName>
        <fullName evidence="3">Uncharacterized protein</fullName>
    </submittedName>
</protein>
<sequence>MNFEDPSANDLSRFRSSVAGRGRPSPSSPSSVSGGPAGGSGGSPGAASPAFPSGRSAGSSVGPATASPNSALASTAAVSLLGSFPTSAPVAGRRARGEPRGAGASLTPPAAGGASASTATQATSSRSAEAPAASALSWLDDMDSPPPPAAPASVEPSGLGAPSPLPPAGQALSLSSVPPPFLTGDAARQHVPSFLDFGDTSASSGGGAAPPMPPRGAPATTAGLPTTASGAATSTADGEERKKKEVRDLYLTLDALDMELERLEGRVDDRQVKEETELLALETSVLVKTAELEEKEQELASKRAELKGYMAERLEALACRYAKEMAAQAAEVRSLDEARFGKQLQRVHDMRLATEQTVRDLREQAALVLDTRPYSEAGVRLALFSAPGNAAVPPAVGSDASGFATDAAGSPSAESSCTPLESSLQQAVMLLRGYCDKRLRHTRDDLVNFVHSSTFDAAHSVRRRRVQAWVQDAVQHKEAFSRCLVDMMQRYIVFYKERALLKADNVSALQADVRRMAQELRRHAAERLQQLLRDVTAKITLSTQHHTQAAEEACAFLHKKAYTIVEGDMAIADAQRRELESRLLAEADARRQRHRAEEESLTEQLQRLRRSGEAASRDSFQGLRDAAGATSNQRAQPLREEMLAMKVRLTERLHGGASEVAGASCAARMHAEELAHVLRNTVTQEAACQQAASLSRQRCDELRRGLAASLCTEVVERLQQTRCVQHAHQARIDALAKTWEAARRQNLAATCSLITPVSSSTNGTVDAEYASDSYAAPQDVMSIALLDVLRDKLRARDDTRRSLLASRRQSTAAYLRRLEGMRDAQAALQDRCAALWSAAQTLATHQAITQDVELEVEKHLITVAAEQRVVDRDRGAAERGCRRMEEMASRLRHEAPQHLLCGLPEPPPQRAMMAHRTRTQPLGIVSINAIRKAPSSSNTFTAVHASTNAATAARKGFAEAPPLSSLSSPFSTSVVPPTKPGEEVPVQSQEVSCAANTVETSCATDTQPWSSALLHAEQQLSPASSGGSPAASPAADAPQQSCPQSFDTLPVARQGIRHEAATKASLSPKGGQHADTTGPHGRPSDTVVDAGGDAYSCGLLPLNPESPRDTADEEQHSRLLPLNAVRPPVPSRSTTDLATTPLALTYPTTSLAAPPAPEQRYQQRLHALHALRDPNLSQLTWSMLEEYRSTSADALDRAVADEGAAHVPSTFDFIAAGSQDDSSNFVALLSCTDSPTSSLTY</sequence>
<evidence type="ECO:0000256" key="2">
    <source>
        <dbReference type="SAM" id="MobiDB-lite"/>
    </source>
</evidence>
<comment type="caution">
    <text evidence="3">The sequence shown here is derived from an EMBL/GenBank/DDBJ whole genome shotgun (WGS) entry which is preliminary data.</text>
</comment>
<gene>
    <name evidence="3" type="ORF">LSCM1_05867</name>
</gene>
<proteinExistence type="predicted"/>
<dbReference type="RefSeq" id="XP_067180255.1">
    <property type="nucleotide sequence ID" value="XM_067323304.1"/>
</dbReference>
<feature type="compositionally biased region" description="Low complexity" evidence="2">
    <location>
        <begin position="45"/>
        <end position="60"/>
    </location>
</feature>
<feature type="region of interest" description="Disordered" evidence="2">
    <location>
        <begin position="1"/>
        <end position="69"/>
    </location>
</feature>
<evidence type="ECO:0000256" key="1">
    <source>
        <dbReference type="SAM" id="Coils"/>
    </source>
</evidence>
<organism evidence="3 4">
    <name type="scientific">Leishmania martiniquensis</name>
    <dbReference type="NCBI Taxonomy" id="1580590"/>
    <lineage>
        <taxon>Eukaryota</taxon>
        <taxon>Discoba</taxon>
        <taxon>Euglenozoa</taxon>
        <taxon>Kinetoplastea</taxon>
        <taxon>Metakinetoplastina</taxon>
        <taxon>Trypanosomatida</taxon>
        <taxon>Trypanosomatidae</taxon>
        <taxon>Leishmaniinae</taxon>
        <taxon>Leishmania</taxon>
    </lineage>
</organism>
<evidence type="ECO:0000313" key="4">
    <source>
        <dbReference type="Proteomes" id="UP000673552"/>
    </source>
</evidence>
<feature type="compositionally biased region" description="Low complexity" evidence="2">
    <location>
        <begin position="101"/>
        <end position="137"/>
    </location>
</feature>
<evidence type="ECO:0000313" key="3">
    <source>
        <dbReference type="EMBL" id="KAG5484015.1"/>
    </source>
</evidence>
<dbReference type="AlphaFoldDB" id="A0A836HW84"/>
<feature type="region of interest" description="Disordered" evidence="2">
    <location>
        <begin position="960"/>
        <end position="990"/>
    </location>
</feature>
<feature type="region of interest" description="Disordered" evidence="2">
    <location>
        <begin position="1018"/>
        <end position="1046"/>
    </location>
</feature>
<feature type="compositionally biased region" description="Low complexity" evidence="2">
    <location>
        <begin position="961"/>
        <end position="976"/>
    </location>
</feature>
<feature type="compositionally biased region" description="Low complexity" evidence="2">
    <location>
        <begin position="217"/>
        <end position="236"/>
    </location>
</feature>
<dbReference type="SMR" id="A0A836HW84"/>
<feature type="compositionally biased region" description="Low complexity" evidence="2">
    <location>
        <begin position="1018"/>
        <end position="1045"/>
    </location>
</feature>
<dbReference type="KEGG" id="lmat:92515816"/>
<feature type="compositionally biased region" description="Low complexity" evidence="2">
    <location>
        <begin position="15"/>
        <end position="34"/>
    </location>
</feature>
<dbReference type="EMBL" id="JAFEUZ010000013">
    <property type="protein sequence ID" value="KAG5484015.1"/>
    <property type="molecule type" value="Genomic_DNA"/>
</dbReference>